<dbReference type="Gene3D" id="1.10.3720.10">
    <property type="entry name" value="MetI-like"/>
    <property type="match status" value="1"/>
</dbReference>
<evidence type="ECO:0000256" key="9">
    <source>
        <dbReference type="RuleBase" id="RU363032"/>
    </source>
</evidence>
<evidence type="ECO:0000256" key="6">
    <source>
        <dbReference type="ARBA" id="ARBA00022692"/>
    </source>
</evidence>
<protein>
    <recommendedName>
        <fullName evidence="10">Phosphate transport system permease protein</fullName>
    </recommendedName>
</protein>
<accession>A0A9D9DL33</accession>
<reference evidence="13" key="2">
    <citation type="journal article" date="2021" name="PeerJ">
        <title>Extensive microbial diversity within the chicken gut microbiome revealed by metagenomics and culture.</title>
        <authorList>
            <person name="Gilroy R."/>
            <person name="Ravi A."/>
            <person name="Getino M."/>
            <person name="Pursley I."/>
            <person name="Horton D.L."/>
            <person name="Alikhan N.F."/>
            <person name="Baker D."/>
            <person name="Gharbi K."/>
            <person name="Hall N."/>
            <person name="Watson M."/>
            <person name="Adriaenssens E.M."/>
            <person name="Foster-Nyarko E."/>
            <person name="Jarju S."/>
            <person name="Secka A."/>
            <person name="Antonio M."/>
            <person name="Oren A."/>
            <person name="Chaudhuri R.R."/>
            <person name="La Ragione R."/>
            <person name="Hildebrand F."/>
            <person name="Pallen M.J."/>
        </authorList>
    </citation>
    <scope>NUCLEOTIDE SEQUENCE</scope>
    <source>
        <strain evidence="13">11159</strain>
    </source>
</reference>
<feature type="transmembrane region" description="Helical" evidence="9">
    <location>
        <begin position="68"/>
        <end position="90"/>
    </location>
</feature>
<feature type="region of interest" description="Disordered" evidence="11">
    <location>
        <begin position="350"/>
        <end position="370"/>
    </location>
</feature>
<dbReference type="CDD" id="cd06261">
    <property type="entry name" value="TM_PBP2"/>
    <property type="match status" value="1"/>
</dbReference>
<evidence type="ECO:0000256" key="5">
    <source>
        <dbReference type="ARBA" id="ARBA00022592"/>
    </source>
</evidence>
<gene>
    <name evidence="13" type="primary">pstC</name>
    <name evidence="13" type="ORF">IAC58_00445</name>
</gene>
<dbReference type="Pfam" id="PF00528">
    <property type="entry name" value="BPD_transp_1"/>
    <property type="match status" value="1"/>
</dbReference>
<evidence type="ECO:0000256" key="8">
    <source>
        <dbReference type="ARBA" id="ARBA00023136"/>
    </source>
</evidence>
<dbReference type="AlphaFoldDB" id="A0A9D9DL33"/>
<evidence type="ECO:0000313" key="13">
    <source>
        <dbReference type="EMBL" id="MBO8427019.1"/>
    </source>
</evidence>
<keyword evidence="5 10" id="KW-0592">Phosphate transport</keyword>
<dbReference type="PANTHER" id="PTHR30425:SF1">
    <property type="entry name" value="PHOSPHATE TRANSPORT SYSTEM PERMEASE PROTEIN PSTC"/>
    <property type="match status" value="1"/>
</dbReference>
<comment type="similarity">
    <text evidence="2 10">Belongs to the binding-protein-dependent transport system permease family. CysTW subfamily.</text>
</comment>
<reference evidence="13" key="1">
    <citation type="submission" date="2020-10" db="EMBL/GenBank/DDBJ databases">
        <authorList>
            <person name="Gilroy R."/>
        </authorList>
    </citation>
    <scope>NUCLEOTIDE SEQUENCE</scope>
    <source>
        <strain evidence="13">11159</strain>
    </source>
</reference>
<evidence type="ECO:0000256" key="2">
    <source>
        <dbReference type="ARBA" id="ARBA00007069"/>
    </source>
</evidence>
<feature type="transmembrane region" description="Helical" evidence="9">
    <location>
        <begin position="218"/>
        <end position="239"/>
    </location>
</feature>
<evidence type="ECO:0000256" key="11">
    <source>
        <dbReference type="SAM" id="MobiDB-lite"/>
    </source>
</evidence>
<dbReference type="EMBL" id="JADIMY010000008">
    <property type="protein sequence ID" value="MBO8427019.1"/>
    <property type="molecule type" value="Genomic_DNA"/>
</dbReference>
<feature type="transmembrane region" description="Helical" evidence="9">
    <location>
        <begin position="287"/>
        <end position="307"/>
    </location>
</feature>
<feature type="transmembrane region" description="Helical" evidence="9">
    <location>
        <begin position="25"/>
        <end position="47"/>
    </location>
</feature>
<dbReference type="GO" id="GO:0006817">
    <property type="term" value="P:phosphate ion transport"/>
    <property type="evidence" value="ECO:0007669"/>
    <property type="project" value="UniProtKB-KW"/>
</dbReference>
<feature type="transmembrane region" description="Helical" evidence="9">
    <location>
        <begin position="130"/>
        <end position="154"/>
    </location>
</feature>
<dbReference type="GO" id="GO:0005315">
    <property type="term" value="F:phosphate transmembrane transporter activity"/>
    <property type="evidence" value="ECO:0007669"/>
    <property type="project" value="InterPro"/>
</dbReference>
<comment type="subcellular location">
    <subcellularLocation>
        <location evidence="1 9">Cell membrane</location>
        <topology evidence="1 9">Multi-pass membrane protein</topology>
    </subcellularLocation>
</comment>
<proteinExistence type="inferred from homology"/>
<evidence type="ECO:0000259" key="12">
    <source>
        <dbReference type="PROSITE" id="PS50928"/>
    </source>
</evidence>
<feature type="transmembrane region" description="Helical" evidence="9">
    <location>
        <begin position="174"/>
        <end position="197"/>
    </location>
</feature>
<sequence length="370" mass="40086">MKELSEELIIKHSKRKSIIDKITGFFFLFVALICACIIVFTIVFIIVKGISAFTNTYIDSNGNPYKQSFWGFISGMSYTVTNYGALFLLINTIYIVFLSSIISIPVSILTAIFIVRIAPKSIGAIFQTGIEMLASIPSVIFGLFGMGVICPFVNDIATSFGLQTSGGLSVLSGAIVLALMSIPTITLITITSIKSVSNSYIQGSLALGATNSETNFRVVLKGAISGIISGIILGLGRALGEATAVSLVIGNSFAGPNFNPFGIGSTLTSTMMQGIGESVGLNYDIRFSLGILLMFVIVLVNLILNYVKNKITNPYKKSGVLLTFCKNGVIYIKAYFNKSKDNKDEILDKDKEENNISKIENKEDRKDENR</sequence>
<feature type="domain" description="ABC transmembrane type-1" evidence="12">
    <location>
        <begin position="89"/>
        <end position="304"/>
    </location>
</feature>
<evidence type="ECO:0000256" key="7">
    <source>
        <dbReference type="ARBA" id="ARBA00022989"/>
    </source>
</evidence>
<dbReference type="PROSITE" id="PS50928">
    <property type="entry name" value="ABC_TM1"/>
    <property type="match status" value="1"/>
</dbReference>
<keyword evidence="6 9" id="KW-0812">Transmembrane</keyword>
<comment type="caution">
    <text evidence="13">The sequence shown here is derived from an EMBL/GenBank/DDBJ whole genome shotgun (WGS) entry which is preliminary data.</text>
</comment>
<keyword evidence="7 9" id="KW-1133">Transmembrane helix</keyword>
<dbReference type="GO" id="GO:0005886">
    <property type="term" value="C:plasma membrane"/>
    <property type="evidence" value="ECO:0007669"/>
    <property type="project" value="UniProtKB-SubCell"/>
</dbReference>
<evidence type="ECO:0000256" key="10">
    <source>
        <dbReference type="RuleBase" id="RU363054"/>
    </source>
</evidence>
<name>A0A9D9DL33_9BACL</name>
<evidence type="ECO:0000313" key="14">
    <source>
        <dbReference type="Proteomes" id="UP000823613"/>
    </source>
</evidence>
<organism evidence="13 14">
    <name type="scientific">Candidatus Onthovivens merdipullorum</name>
    <dbReference type="NCBI Taxonomy" id="2840889"/>
    <lineage>
        <taxon>Bacteria</taxon>
        <taxon>Bacillati</taxon>
        <taxon>Bacillota</taxon>
        <taxon>Bacilli</taxon>
        <taxon>Bacillales</taxon>
        <taxon>Candidatus Onthovivens</taxon>
    </lineage>
</organism>
<evidence type="ECO:0000256" key="1">
    <source>
        <dbReference type="ARBA" id="ARBA00004651"/>
    </source>
</evidence>
<dbReference type="NCBIfam" id="TIGR02138">
    <property type="entry name" value="phosphate_pstC"/>
    <property type="match status" value="1"/>
</dbReference>
<dbReference type="InterPro" id="IPR000515">
    <property type="entry name" value="MetI-like"/>
</dbReference>
<comment type="function">
    <text evidence="10">Part of the binding-protein-dependent transport system for phosphate; probably responsible for the translocation of the substrate across the membrane.</text>
</comment>
<dbReference type="InterPro" id="IPR011864">
    <property type="entry name" value="Phosphate_PstC"/>
</dbReference>
<dbReference type="PANTHER" id="PTHR30425">
    <property type="entry name" value="PHOSPHATE TRANSPORT SYSTEM PERMEASE PROTEIN PST"/>
    <property type="match status" value="1"/>
</dbReference>
<evidence type="ECO:0000256" key="4">
    <source>
        <dbReference type="ARBA" id="ARBA00022475"/>
    </source>
</evidence>
<evidence type="ECO:0000256" key="3">
    <source>
        <dbReference type="ARBA" id="ARBA00022448"/>
    </source>
</evidence>
<dbReference type="InterPro" id="IPR035906">
    <property type="entry name" value="MetI-like_sf"/>
</dbReference>
<keyword evidence="3 9" id="KW-0813">Transport</keyword>
<keyword evidence="4 10" id="KW-1003">Cell membrane</keyword>
<feature type="transmembrane region" description="Helical" evidence="9">
    <location>
        <begin position="96"/>
        <end position="118"/>
    </location>
</feature>
<dbReference type="Proteomes" id="UP000823613">
    <property type="component" value="Unassembled WGS sequence"/>
</dbReference>
<dbReference type="InterPro" id="IPR051124">
    <property type="entry name" value="Phosphate_Transport_Permease"/>
</dbReference>
<dbReference type="SUPFAM" id="SSF161098">
    <property type="entry name" value="MetI-like"/>
    <property type="match status" value="1"/>
</dbReference>
<keyword evidence="8 9" id="KW-0472">Membrane</keyword>